<comment type="caution">
    <text evidence="4">The sequence shown here is derived from an EMBL/GenBank/DDBJ whole genome shotgun (WGS) entry which is preliminary data.</text>
</comment>
<keyword evidence="2 4" id="KW-0560">Oxidoreductase</keyword>
<dbReference type="SUPFAM" id="SSF52218">
    <property type="entry name" value="Flavoproteins"/>
    <property type="match status" value="1"/>
</dbReference>
<proteinExistence type="inferred from homology"/>
<feature type="domain" description="Flavodoxin-like fold" evidence="3">
    <location>
        <begin position="4"/>
        <end position="178"/>
    </location>
</feature>
<dbReference type="Proteomes" id="UP001172630">
    <property type="component" value="Unassembled WGS sequence"/>
</dbReference>
<dbReference type="EC" id="1.6.99.-" evidence="4"/>
<accession>A0ABT7KJ37</accession>
<dbReference type="EC" id="1.-.-.-" evidence="4"/>
<organism evidence="4 5">
    <name type="scientific">Rhizobium calliandrae</name>
    <dbReference type="NCBI Taxonomy" id="1312182"/>
    <lineage>
        <taxon>Bacteria</taxon>
        <taxon>Pseudomonadati</taxon>
        <taxon>Pseudomonadota</taxon>
        <taxon>Alphaproteobacteria</taxon>
        <taxon>Hyphomicrobiales</taxon>
        <taxon>Rhizobiaceae</taxon>
        <taxon>Rhizobium/Agrobacterium group</taxon>
        <taxon>Rhizobium</taxon>
    </lineage>
</organism>
<dbReference type="GO" id="GO:0016491">
    <property type="term" value="F:oxidoreductase activity"/>
    <property type="evidence" value="ECO:0007669"/>
    <property type="project" value="UniProtKB-KW"/>
</dbReference>
<dbReference type="Pfam" id="PF02525">
    <property type="entry name" value="Flavodoxin_2"/>
    <property type="match status" value="1"/>
</dbReference>
<evidence type="ECO:0000256" key="2">
    <source>
        <dbReference type="ARBA" id="ARBA00023002"/>
    </source>
</evidence>
<sequence length="194" mass="21757">MPRHILIIEAHPDGHDRHLCGALADAYAMGAANAGLALRRLDIAKLDFPLLRSREEFEKGAVPENLTSAAEAIEWAEHIVIIFPLWHGTMPALLKAFLEQVFRPGIAFEYRDRGFAKRLLAGCTARLIVTMGMPAPVYRFWFGGHGVNGLRRSILNFAGVRPVRQTFFGMVEQVDEAGRRRWLTKVEALGRRGQ</sequence>
<dbReference type="Gene3D" id="3.40.50.360">
    <property type="match status" value="1"/>
</dbReference>
<evidence type="ECO:0000313" key="5">
    <source>
        <dbReference type="Proteomes" id="UP001172630"/>
    </source>
</evidence>
<dbReference type="PANTHER" id="PTHR10204:SF34">
    <property type="entry name" value="NAD(P)H DEHYDROGENASE [QUINONE] 1 ISOFORM 1"/>
    <property type="match status" value="1"/>
</dbReference>
<gene>
    <name evidence="4" type="ORF">PY650_24025</name>
</gene>
<dbReference type="EMBL" id="JARFYN010000036">
    <property type="protein sequence ID" value="MDL2408657.1"/>
    <property type="molecule type" value="Genomic_DNA"/>
</dbReference>
<comment type="similarity">
    <text evidence="1">Belongs to the NAD(P)H dehydrogenase (quinone) family.</text>
</comment>
<keyword evidence="5" id="KW-1185">Reference proteome</keyword>
<reference evidence="4" key="1">
    <citation type="submission" date="2023-06" db="EMBL/GenBank/DDBJ databases">
        <title>Phylogenetic Diversity of Rhizobium strains.</title>
        <authorList>
            <person name="Moura F.T."/>
            <person name="Helene L.C.F."/>
            <person name="Hungria M."/>
        </authorList>
    </citation>
    <scope>NUCLEOTIDE SEQUENCE</scope>
    <source>
        <strain evidence="4">CCGE524</strain>
    </source>
</reference>
<evidence type="ECO:0000259" key="3">
    <source>
        <dbReference type="Pfam" id="PF02525"/>
    </source>
</evidence>
<evidence type="ECO:0000313" key="4">
    <source>
        <dbReference type="EMBL" id="MDL2408657.1"/>
    </source>
</evidence>
<dbReference type="InterPro" id="IPR029039">
    <property type="entry name" value="Flavoprotein-like_sf"/>
</dbReference>
<dbReference type="RefSeq" id="WP_285882099.1">
    <property type="nucleotide sequence ID" value="NZ_JARFYN010000036.1"/>
</dbReference>
<dbReference type="InterPro" id="IPR051545">
    <property type="entry name" value="NAD(P)H_dehydrogenase_qn"/>
</dbReference>
<name>A0ABT7KJ37_9HYPH</name>
<dbReference type="PANTHER" id="PTHR10204">
    <property type="entry name" value="NAD P H OXIDOREDUCTASE-RELATED"/>
    <property type="match status" value="1"/>
</dbReference>
<dbReference type="InterPro" id="IPR003680">
    <property type="entry name" value="Flavodoxin_fold"/>
</dbReference>
<protein>
    <submittedName>
        <fullName evidence="4">NAD(P)H-dependent oxidoreductase</fullName>
        <ecNumber evidence="4">1.-.-.-</ecNumber>
        <ecNumber evidence="4">1.6.99.-</ecNumber>
    </submittedName>
</protein>
<evidence type="ECO:0000256" key="1">
    <source>
        <dbReference type="ARBA" id="ARBA00006252"/>
    </source>
</evidence>